<dbReference type="AlphaFoldDB" id="A0A809RJN7"/>
<feature type="binding site" description="via phosphate group" evidence="6">
    <location>
        <position position="100"/>
    </location>
    <ligand>
        <name>Mg(2+)</name>
        <dbReference type="ChEBI" id="CHEBI:18420"/>
    </ligand>
</feature>
<dbReference type="GO" id="GO:0004615">
    <property type="term" value="F:phosphomannomutase activity"/>
    <property type="evidence" value="ECO:0007669"/>
    <property type="project" value="TreeGrafter"/>
</dbReference>
<keyword evidence="4 6" id="KW-0460">Magnesium</keyword>
<comment type="similarity">
    <text evidence="1 6 7">Belongs to the phosphohexose mutase family.</text>
</comment>
<dbReference type="InterPro" id="IPR005841">
    <property type="entry name" value="Alpha-D-phosphohexomutase_SF"/>
</dbReference>
<dbReference type="PANTHER" id="PTHR42946:SF1">
    <property type="entry name" value="PHOSPHOGLUCOMUTASE (ALPHA-D-GLUCOSE-1,6-BISPHOSPHATE-DEPENDENT)"/>
    <property type="match status" value="1"/>
</dbReference>
<feature type="active site" description="Phosphoserine intermediate" evidence="6">
    <location>
        <position position="100"/>
    </location>
</feature>
<comment type="PTM">
    <text evidence="6">Activated by phosphorylation.</text>
</comment>
<dbReference type="GO" id="GO:0000287">
    <property type="term" value="F:magnesium ion binding"/>
    <property type="evidence" value="ECO:0007669"/>
    <property type="project" value="UniProtKB-UniRule"/>
</dbReference>
<evidence type="ECO:0000259" key="11">
    <source>
        <dbReference type="Pfam" id="PF02879"/>
    </source>
</evidence>
<protein>
    <recommendedName>
        <fullName evidence="6 8">Phosphoglucosamine mutase</fullName>
        <ecNumber evidence="6 8">5.4.2.10</ecNumber>
    </recommendedName>
</protein>
<dbReference type="Proteomes" id="UP000662873">
    <property type="component" value="Chromosome"/>
</dbReference>
<dbReference type="Pfam" id="PF02879">
    <property type="entry name" value="PGM_PMM_II"/>
    <property type="match status" value="1"/>
</dbReference>
<evidence type="ECO:0000259" key="12">
    <source>
        <dbReference type="Pfam" id="PF02880"/>
    </source>
</evidence>
<dbReference type="NCBIfam" id="TIGR01455">
    <property type="entry name" value="glmM"/>
    <property type="match status" value="1"/>
</dbReference>
<organism evidence="13 14">
    <name type="scientific">Candidatus Nitrosymbiomonas proteolyticus</name>
    <dbReference type="NCBI Taxonomy" id="2608984"/>
    <lineage>
        <taxon>Bacteria</taxon>
        <taxon>Bacillati</taxon>
        <taxon>Armatimonadota</taxon>
        <taxon>Armatimonadota incertae sedis</taxon>
        <taxon>Candidatus Nitrosymbiomonas</taxon>
    </lineage>
</organism>
<dbReference type="PROSITE" id="PS00710">
    <property type="entry name" value="PGM_PMM"/>
    <property type="match status" value="1"/>
</dbReference>
<dbReference type="InterPro" id="IPR005846">
    <property type="entry name" value="A-D-PHexomutase_a/b/a-III"/>
</dbReference>
<dbReference type="GO" id="GO:0009252">
    <property type="term" value="P:peptidoglycan biosynthetic process"/>
    <property type="evidence" value="ECO:0007669"/>
    <property type="project" value="TreeGrafter"/>
</dbReference>
<feature type="domain" description="Alpha-D-phosphohexomutase C-terminal" evidence="9">
    <location>
        <begin position="372"/>
        <end position="437"/>
    </location>
</feature>
<dbReference type="InterPro" id="IPR016066">
    <property type="entry name" value="A-D-PHexomutase_CS"/>
</dbReference>
<feature type="domain" description="Alpha-D-phosphohexomutase alpha/beta/alpha" evidence="11">
    <location>
        <begin position="157"/>
        <end position="249"/>
    </location>
</feature>
<evidence type="ECO:0000256" key="8">
    <source>
        <dbReference type="RuleBase" id="RU004327"/>
    </source>
</evidence>
<dbReference type="InterPro" id="IPR016055">
    <property type="entry name" value="A-D-PHexomutase_a/b/a-I/II/III"/>
</dbReference>
<dbReference type="FunFam" id="3.40.120.10:FF:000003">
    <property type="entry name" value="Phosphoglucosamine mutase"/>
    <property type="match status" value="1"/>
</dbReference>
<dbReference type="Gene3D" id="3.40.120.10">
    <property type="entry name" value="Alpha-D-Glucose-1,6-Bisphosphate, subunit A, domain 3"/>
    <property type="match status" value="3"/>
</dbReference>
<evidence type="ECO:0000256" key="3">
    <source>
        <dbReference type="ARBA" id="ARBA00022723"/>
    </source>
</evidence>
<dbReference type="SUPFAM" id="SSF53738">
    <property type="entry name" value="Phosphoglucomutase, first 3 domains"/>
    <property type="match status" value="3"/>
</dbReference>
<dbReference type="Pfam" id="PF00408">
    <property type="entry name" value="PGM_PMM_IV"/>
    <property type="match status" value="1"/>
</dbReference>
<evidence type="ECO:0000259" key="9">
    <source>
        <dbReference type="Pfam" id="PF00408"/>
    </source>
</evidence>
<dbReference type="PANTHER" id="PTHR42946">
    <property type="entry name" value="PHOSPHOHEXOSE MUTASE"/>
    <property type="match status" value="1"/>
</dbReference>
<evidence type="ECO:0000313" key="13">
    <source>
        <dbReference type="EMBL" id="BBO24735.1"/>
    </source>
</evidence>
<evidence type="ECO:0000256" key="4">
    <source>
        <dbReference type="ARBA" id="ARBA00022842"/>
    </source>
</evidence>
<dbReference type="InterPro" id="IPR036900">
    <property type="entry name" value="A-D-PHexomutase_C_sf"/>
</dbReference>
<keyword evidence="3 6" id="KW-0479">Metal-binding</keyword>
<gene>
    <name evidence="6" type="primary">glmM</name>
    <name evidence="13" type="ORF">NPRO_23300</name>
</gene>
<dbReference type="InterPro" id="IPR005844">
    <property type="entry name" value="A-D-PHexomutase_a/b/a-I"/>
</dbReference>
<dbReference type="InterPro" id="IPR006352">
    <property type="entry name" value="GlmM_bact"/>
</dbReference>
<dbReference type="Pfam" id="PF02878">
    <property type="entry name" value="PGM_PMM_I"/>
    <property type="match status" value="1"/>
</dbReference>
<comment type="cofactor">
    <cofactor evidence="6">
        <name>Mg(2+)</name>
        <dbReference type="ChEBI" id="CHEBI:18420"/>
    </cofactor>
    <text evidence="6">Binds 1 Mg(2+) ion per subunit.</text>
</comment>
<evidence type="ECO:0000259" key="10">
    <source>
        <dbReference type="Pfam" id="PF02878"/>
    </source>
</evidence>
<evidence type="ECO:0000256" key="7">
    <source>
        <dbReference type="RuleBase" id="RU004326"/>
    </source>
</evidence>
<dbReference type="InterPro" id="IPR005845">
    <property type="entry name" value="A-D-PHexomutase_a/b/a-II"/>
</dbReference>
<evidence type="ECO:0000256" key="2">
    <source>
        <dbReference type="ARBA" id="ARBA00022553"/>
    </source>
</evidence>
<accession>A0A809RJN7</accession>
<comment type="catalytic activity">
    <reaction evidence="6 8">
        <text>alpha-D-glucosamine 1-phosphate = D-glucosamine 6-phosphate</text>
        <dbReference type="Rhea" id="RHEA:23424"/>
        <dbReference type="ChEBI" id="CHEBI:58516"/>
        <dbReference type="ChEBI" id="CHEBI:58725"/>
        <dbReference type="EC" id="5.4.2.10"/>
    </reaction>
</comment>
<feature type="binding site" evidence="6">
    <location>
        <position position="242"/>
    </location>
    <ligand>
        <name>Mg(2+)</name>
        <dbReference type="ChEBI" id="CHEBI:18420"/>
    </ligand>
</feature>
<reference evidence="13" key="1">
    <citation type="journal article" name="DNA Res.">
        <title>The physiological potential of anammox bacteria as revealed by their core genome structure.</title>
        <authorList>
            <person name="Okubo T."/>
            <person name="Toyoda A."/>
            <person name="Fukuhara K."/>
            <person name="Uchiyama I."/>
            <person name="Harigaya Y."/>
            <person name="Kuroiwa M."/>
            <person name="Suzuki T."/>
            <person name="Murakami Y."/>
            <person name="Suwa Y."/>
            <person name="Takami H."/>
        </authorList>
    </citation>
    <scope>NUCLEOTIDE SEQUENCE</scope>
    <source>
        <strain evidence="13">317325-2</strain>
    </source>
</reference>
<feature type="binding site" evidence="6">
    <location>
        <position position="240"/>
    </location>
    <ligand>
        <name>Mg(2+)</name>
        <dbReference type="ChEBI" id="CHEBI:18420"/>
    </ligand>
</feature>
<sequence length="459" mass="48127">MSRPKFGTDGIRGVAGTQLTPELALLVGKAVAQVLASGSGSRAVMGRDTRKSGSMVGAAVAAGLASRGVDVRTLGIVPTGLASFETRRGGFDLGVVISASHNPAEDNGIKVLGPSGAKLDEDSEQEIESLIDDFRADPLDGLAVGGIELAIGARERYCQWLESLVPEGLAGLRIAMDCAHGAAYEIAPSVFRQLGAEVVCVGVAPDGLNINAEGGATKPHSIQKLTQESRADLGISFDGDADRAVFSDSLGRLFNGDRMMAIWAGHWRKEGRMASPSVVGTVMSNGGFARYLSANGLDLQRAKVGDRNVTRMIGELGAQIGGEQSGHVIFPELGPTGDGLVTALELVRVLKREGKSLADHFDDFEPWPQILVNVNTRANSGWDKGPKVSSSLTSATARVGSRGRVVVRASGTQPMVRVMVEADDQALRDEACQEIVDALCEELGGTVYSTVDLTYALGD</sequence>
<evidence type="ECO:0000256" key="6">
    <source>
        <dbReference type="HAMAP-Rule" id="MF_01554"/>
    </source>
</evidence>
<dbReference type="GO" id="GO:0006048">
    <property type="term" value="P:UDP-N-acetylglucosamine biosynthetic process"/>
    <property type="evidence" value="ECO:0007669"/>
    <property type="project" value="TreeGrafter"/>
</dbReference>
<dbReference type="InterPro" id="IPR050060">
    <property type="entry name" value="Phosphoglucosamine_mutase"/>
</dbReference>
<feature type="modified residue" description="Phosphoserine" evidence="6">
    <location>
        <position position="100"/>
    </location>
</feature>
<dbReference type="Gene3D" id="3.30.310.50">
    <property type="entry name" value="Alpha-D-phosphohexomutase, C-terminal domain"/>
    <property type="match status" value="1"/>
</dbReference>
<feature type="domain" description="Alpha-D-phosphohexomutase alpha/beta/alpha" evidence="12">
    <location>
        <begin position="255"/>
        <end position="363"/>
    </location>
</feature>
<dbReference type="FunFam" id="3.40.120.10:FF:000001">
    <property type="entry name" value="Phosphoglucosamine mutase"/>
    <property type="match status" value="1"/>
</dbReference>
<evidence type="ECO:0000256" key="5">
    <source>
        <dbReference type="ARBA" id="ARBA00023235"/>
    </source>
</evidence>
<proteinExistence type="inferred from homology"/>
<evidence type="ECO:0000256" key="1">
    <source>
        <dbReference type="ARBA" id="ARBA00010231"/>
    </source>
</evidence>
<dbReference type="EMBL" id="AP021858">
    <property type="protein sequence ID" value="BBO24735.1"/>
    <property type="molecule type" value="Genomic_DNA"/>
</dbReference>
<name>A0A809RJN7_9BACT</name>
<keyword evidence="2 6" id="KW-0597">Phosphoprotein</keyword>
<comment type="function">
    <text evidence="6 8">Catalyzes the conversion of glucosamine-6-phosphate to glucosamine-1-phosphate.</text>
</comment>
<dbReference type="EC" id="5.4.2.10" evidence="6 8"/>
<dbReference type="HAMAP" id="MF_01554_B">
    <property type="entry name" value="GlmM_B"/>
    <property type="match status" value="1"/>
</dbReference>
<dbReference type="SUPFAM" id="SSF55957">
    <property type="entry name" value="Phosphoglucomutase, C-terminal domain"/>
    <property type="match status" value="1"/>
</dbReference>
<dbReference type="InterPro" id="IPR005843">
    <property type="entry name" value="A-D-PHexomutase_C"/>
</dbReference>
<feature type="domain" description="Alpha-D-phosphohexomutase alpha/beta/alpha" evidence="10">
    <location>
        <begin position="4"/>
        <end position="132"/>
    </location>
</feature>
<dbReference type="Pfam" id="PF02880">
    <property type="entry name" value="PGM_PMM_III"/>
    <property type="match status" value="1"/>
</dbReference>
<dbReference type="GO" id="GO:0005829">
    <property type="term" value="C:cytosol"/>
    <property type="evidence" value="ECO:0007669"/>
    <property type="project" value="TreeGrafter"/>
</dbReference>
<keyword evidence="5 6" id="KW-0413">Isomerase</keyword>
<dbReference type="GO" id="GO:0008966">
    <property type="term" value="F:phosphoglucosamine mutase activity"/>
    <property type="evidence" value="ECO:0007669"/>
    <property type="project" value="UniProtKB-UniRule"/>
</dbReference>
<evidence type="ECO:0000313" key="14">
    <source>
        <dbReference type="Proteomes" id="UP000662873"/>
    </source>
</evidence>
<dbReference type="PRINTS" id="PR00509">
    <property type="entry name" value="PGMPMM"/>
</dbReference>
<dbReference type="KEGG" id="npy:NPRO_23300"/>
<dbReference type="GO" id="GO:0005975">
    <property type="term" value="P:carbohydrate metabolic process"/>
    <property type="evidence" value="ECO:0007669"/>
    <property type="project" value="InterPro"/>
</dbReference>
<feature type="binding site" evidence="6">
    <location>
        <position position="238"/>
    </location>
    <ligand>
        <name>Mg(2+)</name>
        <dbReference type="ChEBI" id="CHEBI:18420"/>
    </ligand>
</feature>